<evidence type="ECO:0000256" key="5">
    <source>
        <dbReference type="ARBA" id="ARBA00022989"/>
    </source>
</evidence>
<evidence type="ECO:0000256" key="8">
    <source>
        <dbReference type="ARBA" id="ARBA00023224"/>
    </source>
</evidence>
<evidence type="ECO:0000256" key="1">
    <source>
        <dbReference type="ARBA" id="ARBA00004141"/>
    </source>
</evidence>
<dbReference type="Proteomes" id="UP000007819">
    <property type="component" value="Chromosome A2"/>
</dbReference>
<evidence type="ECO:0000313" key="10">
    <source>
        <dbReference type="EnsemblMetazoa" id="XP_029345906.1"/>
    </source>
</evidence>
<sequence>MNSHGSNSDSIFNLKLAKIFGFYQILDTETVTFLGRHNVYYRIFVFLIVYQCLLSAIVFLNGLYYPVNNNNIIQAMFYFGFVVNVLYGNYKMYIILNRSKVIWDCLSITKFDFTSYGVQGRHTLNVWRNLSIKYTNIYVMFYLTISILTVASPMVFNNSFIIIKNQDGLSSAYRLGLVNLYLFISDETYNSYFYVFHIVESLGLVINTLFIIIVDTIVNTLAFALAGQLQMISTAFESVGHKSLHFPNNNVDNKIKLPNENIKYMDHYKDLKTLIIDHQNILK</sequence>
<evidence type="ECO:0000256" key="7">
    <source>
        <dbReference type="ARBA" id="ARBA00023170"/>
    </source>
</evidence>
<evidence type="ECO:0000313" key="11">
    <source>
        <dbReference type="Proteomes" id="UP000007819"/>
    </source>
</evidence>
<evidence type="ECO:0008006" key="12">
    <source>
        <dbReference type="Google" id="ProtNLM"/>
    </source>
</evidence>
<dbReference type="GO" id="GO:0005549">
    <property type="term" value="F:odorant binding"/>
    <property type="evidence" value="ECO:0007669"/>
    <property type="project" value="InterPro"/>
</dbReference>
<feature type="transmembrane region" description="Helical" evidence="9">
    <location>
        <begin position="72"/>
        <end position="90"/>
    </location>
</feature>
<evidence type="ECO:0000256" key="9">
    <source>
        <dbReference type="SAM" id="Phobius"/>
    </source>
</evidence>
<dbReference type="RefSeq" id="XP_029345906.1">
    <property type="nucleotide sequence ID" value="XM_029490046.1"/>
</dbReference>
<dbReference type="GeneID" id="115034176"/>
<evidence type="ECO:0000256" key="4">
    <source>
        <dbReference type="ARBA" id="ARBA00022725"/>
    </source>
</evidence>
<dbReference type="AlphaFoldDB" id="A0A8R2JTH2"/>
<comment type="subcellular location">
    <subcellularLocation>
        <location evidence="1">Membrane</location>
        <topology evidence="1">Multi-pass membrane protein</topology>
    </subcellularLocation>
</comment>
<proteinExistence type="predicted"/>
<protein>
    <recommendedName>
        <fullName evidence="12">Odorant receptor</fullName>
    </recommendedName>
</protein>
<keyword evidence="5 9" id="KW-1133">Transmembrane helix</keyword>
<reference evidence="11" key="1">
    <citation type="submission" date="2010-06" db="EMBL/GenBank/DDBJ databases">
        <authorList>
            <person name="Jiang H."/>
            <person name="Abraham K."/>
            <person name="Ali S."/>
            <person name="Alsbrooks S.L."/>
            <person name="Anim B.N."/>
            <person name="Anosike U.S."/>
            <person name="Attaway T."/>
            <person name="Bandaranaike D.P."/>
            <person name="Battles P.K."/>
            <person name="Bell S.N."/>
            <person name="Bell A.V."/>
            <person name="Beltran B."/>
            <person name="Bickham C."/>
            <person name="Bustamante Y."/>
            <person name="Caleb T."/>
            <person name="Canada A."/>
            <person name="Cardenas V."/>
            <person name="Carter K."/>
            <person name="Chacko J."/>
            <person name="Chandrabose M.N."/>
            <person name="Chavez D."/>
            <person name="Chavez A."/>
            <person name="Chen L."/>
            <person name="Chu H.-S."/>
            <person name="Claassen K.J."/>
            <person name="Cockrell R."/>
            <person name="Collins M."/>
            <person name="Cooper J.A."/>
            <person name="Cree A."/>
            <person name="Curry S.M."/>
            <person name="Da Y."/>
            <person name="Dao M.D."/>
            <person name="Das B."/>
            <person name="Davila M.-L."/>
            <person name="Davy-Carroll L."/>
            <person name="Denson S."/>
            <person name="Dinh H."/>
            <person name="Ebong V.E."/>
            <person name="Edwards J.R."/>
            <person name="Egan A."/>
            <person name="El-Daye J."/>
            <person name="Escobedo L."/>
            <person name="Fernandez S."/>
            <person name="Fernando P.R."/>
            <person name="Flagg N."/>
            <person name="Forbes L.D."/>
            <person name="Fowler R.G."/>
            <person name="Fu Q."/>
            <person name="Gabisi R.A."/>
            <person name="Ganer J."/>
            <person name="Garbino Pronczuk A."/>
            <person name="Garcia R.M."/>
            <person name="Garner T."/>
            <person name="Garrett T.E."/>
            <person name="Gonzalez D.A."/>
            <person name="Hamid H."/>
            <person name="Hawkins E.S."/>
            <person name="Hirani K."/>
            <person name="Hogues M.E."/>
            <person name="Hollins B."/>
            <person name="Hsiao C.-H."/>
            <person name="Jabil R."/>
            <person name="James M.L."/>
            <person name="Jhangiani S.N."/>
            <person name="Johnson B."/>
            <person name="Johnson Q."/>
            <person name="Joshi V."/>
            <person name="Kalu J.B."/>
            <person name="Kam C."/>
            <person name="Kashfia A."/>
            <person name="Keebler J."/>
            <person name="Kisamo H."/>
            <person name="Kovar C.L."/>
            <person name="Lago L.A."/>
            <person name="Lai C.-Y."/>
            <person name="Laidlaw J."/>
            <person name="Lara F."/>
            <person name="Le T.-K."/>
            <person name="Lee S.L."/>
            <person name="Legall F.H."/>
            <person name="Lemon S.J."/>
            <person name="Lewis L.R."/>
            <person name="Li B."/>
            <person name="Liu Y."/>
            <person name="Liu Y.-S."/>
            <person name="Lopez J."/>
            <person name="Lozado R.J."/>
            <person name="Lu J."/>
            <person name="Madu R.C."/>
            <person name="Maheshwari M."/>
            <person name="Maheshwari R."/>
            <person name="Malloy K."/>
            <person name="Martinez E."/>
            <person name="Mathew T."/>
            <person name="Mercado I.C."/>
            <person name="Mercado C."/>
            <person name="Meyer B."/>
            <person name="Montgomery K."/>
            <person name="Morgan M.B."/>
            <person name="Munidasa M."/>
            <person name="Nazareth L.V."/>
            <person name="Nelson J."/>
            <person name="Ng B.M."/>
            <person name="Nguyen N.B."/>
            <person name="Nguyen P.Q."/>
            <person name="Nguyen T."/>
            <person name="Obregon M."/>
            <person name="Okwuonu G.O."/>
            <person name="Onwere C.G."/>
            <person name="Orozco G."/>
            <person name="Parra A."/>
            <person name="Patel S."/>
            <person name="Patil S."/>
            <person name="Perez A."/>
            <person name="Perez Y."/>
            <person name="Pham C."/>
            <person name="Primus E.L."/>
            <person name="Pu L.-L."/>
            <person name="Puazo M."/>
            <person name="Qin X."/>
            <person name="Quiroz J.B."/>
            <person name="Reese J."/>
            <person name="Richards S."/>
            <person name="Rives C.M."/>
            <person name="Robberts R."/>
            <person name="Ruiz S.J."/>
            <person name="Ruiz M.J."/>
            <person name="Santibanez J."/>
            <person name="Schneider B.W."/>
            <person name="Sisson I."/>
            <person name="Smith M."/>
            <person name="Sodergren E."/>
            <person name="Song X.-Z."/>
            <person name="Song B.B."/>
            <person name="Summersgill H."/>
            <person name="Thelus R."/>
            <person name="Thornton R.D."/>
            <person name="Trejos Z.Y."/>
            <person name="Usmani K."/>
            <person name="Vattathil S."/>
            <person name="Villasana D."/>
            <person name="Walker D.L."/>
            <person name="Wang S."/>
            <person name="Wang K."/>
            <person name="White C.S."/>
            <person name="Williams A.C."/>
            <person name="Williamson J."/>
            <person name="Wilson K."/>
            <person name="Woghiren I.O."/>
            <person name="Woodworth J.R."/>
            <person name="Worley K.C."/>
            <person name="Wright R.A."/>
            <person name="Wu W."/>
            <person name="Young L."/>
            <person name="Zhang L."/>
            <person name="Zhang J."/>
            <person name="Zhu Y."/>
            <person name="Muzny D.M."/>
            <person name="Weinstock G."/>
            <person name="Gibbs R.A."/>
        </authorList>
    </citation>
    <scope>NUCLEOTIDE SEQUENCE [LARGE SCALE GENOMIC DNA]</scope>
    <source>
        <strain evidence="11">LSR1</strain>
    </source>
</reference>
<feature type="transmembrane region" description="Helical" evidence="9">
    <location>
        <begin position="39"/>
        <end position="60"/>
    </location>
</feature>
<keyword evidence="4" id="KW-0552">Olfaction</keyword>
<dbReference type="EnsemblMetazoa" id="XM_029490046.1">
    <property type="protein sequence ID" value="XP_029345906.1"/>
    <property type="gene ID" value="LOC115034176"/>
</dbReference>
<keyword evidence="7" id="KW-0675">Receptor</keyword>
<dbReference type="GO" id="GO:0016020">
    <property type="term" value="C:membrane"/>
    <property type="evidence" value="ECO:0007669"/>
    <property type="project" value="UniProtKB-SubCell"/>
</dbReference>
<dbReference type="Pfam" id="PF02949">
    <property type="entry name" value="7tm_6"/>
    <property type="match status" value="1"/>
</dbReference>
<organism evidence="10 11">
    <name type="scientific">Acyrthosiphon pisum</name>
    <name type="common">Pea aphid</name>
    <dbReference type="NCBI Taxonomy" id="7029"/>
    <lineage>
        <taxon>Eukaryota</taxon>
        <taxon>Metazoa</taxon>
        <taxon>Ecdysozoa</taxon>
        <taxon>Arthropoda</taxon>
        <taxon>Hexapoda</taxon>
        <taxon>Insecta</taxon>
        <taxon>Pterygota</taxon>
        <taxon>Neoptera</taxon>
        <taxon>Paraneoptera</taxon>
        <taxon>Hemiptera</taxon>
        <taxon>Sternorrhyncha</taxon>
        <taxon>Aphidomorpha</taxon>
        <taxon>Aphidoidea</taxon>
        <taxon>Aphididae</taxon>
        <taxon>Macrosiphini</taxon>
        <taxon>Acyrthosiphon</taxon>
    </lineage>
</organism>
<keyword evidence="6 9" id="KW-0472">Membrane</keyword>
<keyword evidence="2" id="KW-0716">Sensory transduction</keyword>
<dbReference type="OrthoDB" id="6587656at2759"/>
<evidence type="ECO:0000256" key="6">
    <source>
        <dbReference type="ARBA" id="ARBA00023136"/>
    </source>
</evidence>
<dbReference type="KEGG" id="api:115034176"/>
<feature type="transmembrane region" description="Helical" evidence="9">
    <location>
        <begin position="137"/>
        <end position="156"/>
    </location>
</feature>
<keyword evidence="3 9" id="KW-0812">Transmembrane</keyword>
<reference evidence="10" key="2">
    <citation type="submission" date="2022-06" db="UniProtKB">
        <authorList>
            <consortium name="EnsemblMetazoa"/>
        </authorList>
    </citation>
    <scope>IDENTIFICATION</scope>
</reference>
<accession>A0A8R2JTH2</accession>
<keyword evidence="11" id="KW-1185">Reference proteome</keyword>
<evidence type="ECO:0000256" key="3">
    <source>
        <dbReference type="ARBA" id="ARBA00022692"/>
    </source>
</evidence>
<evidence type="ECO:0000256" key="2">
    <source>
        <dbReference type="ARBA" id="ARBA00022606"/>
    </source>
</evidence>
<name>A0A8R2JTH2_ACYPI</name>
<dbReference type="GO" id="GO:0007165">
    <property type="term" value="P:signal transduction"/>
    <property type="evidence" value="ECO:0007669"/>
    <property type="project" value="UniProtKB-KW"/>
</dbReference>
<dbReference type="InterPro" id="IPR004117">
    <property type="entry name" value="7tm6_olfct_rcpt"/>
</dbReference>
<dbReference type="GO" id="GO:0004984">
    <property type="term" value="F:olfactory receptor activity"/>
    <property type="evidence" value="ECO:0007669"/>
    <property type="project" value="InterPro"/>
</dbReference>
<keyword evidence="8" id="KW-0807">Transducer</keyword>